<gene>
    <name evidence="2" type="ORF">LXT12_20205</name>
</gene>
<evidence type="ECO:0000313" key="2">
    <source>
        <dbReference type="EMBL" id="MCE4539578.1"/>
    </source>
</evidence>
<evidence type="ECO:0000313" key="3">
    <source>
        <dbReference type="Proteomes" id="UP001201463"/>
    </source>
</evidence>
<accession>A0ABS8XLP3</accession>
<feature type="region of interest" description="Disordered" evidence="1">
    <location>
        <begin position="1"/>
        <end position="38"/>
    </location>
</feature>
<comment type="caution">
    <text evidence="2">The sequence shown here is derived from an EMBL/GenBank/DDBJ whole genome shotgun (WGS) entry which is preliminary data.</text>
</comment>
<protein>
    <recommendedName>
        <fullName evidence="4">Antitoxin Xre/MbcA/ParS-like toxin-binding domain-containing protein</fullName>
    </recommendedName>
</protein>
<name>A0ABS8XLP3_9BURK</name>
<proteinExistence type="predicted"/>
<keyword evidence="3" id="KW-1185">Reference proteome</keyword>
<dbReference type="EMBL" id="JAJTWT010000009">
    <property type="protein sequence ID" value="MCE4539578.1"/>
    <property type="molecule type" value="Genomic_DNA"/>
</dbReference>
<evidence type="ECO:0008006" key="4">
    <source>
        <dbReference type="Google" id="ProtNLM"/>
    </source>
</evidence>
<dbReference type="RefSeq" id="WP_233394098.1">
    <property type="nucleotide sequence ID" value="NZ_JAJTWT010000009.1"/>
</dbReference>
<reference evidence="2 3" key="1">
    <citation type="submission" date="2021-12" db="EMBL/GenBank/DDBJ databases">
        <title>Genome seq of p7.</title>
        <authorList>
            <person name="Seo T."/>
        </authorList>
    </citation>
    <scope>NUCLEOTIDE SEQUENCE [LARGE SCALE GENOMIC DNA]</scope>
    <source>
        <strain evidence="2 3">P7</strain>
    </source>
</reference>
<dbReference type="Proteomes" id="UP001201463">
    <property type="component" value="Unassembled WGS sequence"/>
</dbReference>
<evidence type="ECO:0000256" key="1">
    <source>
        <dbReference type="SAM" id="MobiDB-lite"/>
    </source>
</evidence>
<sequence length="254" mass="27980">MPRLEPTKTRRRPRQATASPQVQSPPLRGRGKPPALEGVGQRLHDLKALPATESRELLKALYKYDVAPHRPAAVPEGQKVVVHVVFGASGKVSYSTQVTSGQVDLAQSLLDAAPLKPDERLLELRRTLTQRTVDSVLQGTRWLSPSELNEVRHAKTTNPSHTVKRWIDSQRIFALERGGARLIPAYALDELGEPVPILQEVLKLMAGRSPFRIAAWFESPTSYLEGQRPRDLLATDGLAVVKAAEQSLQGPLHG</sequence>
<organism evidence="2 3">
    <name type="scientific">Pelomonas caseinilytica</name>
    <dbReference type="NCBI Taxonomy" id="2906763"/>
    <lineage>
        <taxon>Bacteria</taxon>
        <taxon>Pseudomonadati</taxon>
        <taxon>Pseudomonadota</taxon>
        <taxon>Betaproteobacteria</taxon>
        <taxon>Burkholderiales</taxon>
        <taxon>Sphaerotilaceae</taxon>
        <taxon>Roseateles</taxon>
    </lineage>
</organism>